<dbReference type="RefSeq" id="WP_348758955.1">
    <property type="nucleotide sequence ID" value="NZ_OZ026884.1"/>
</dbReference>
<name>A0ABM9NFX6_9GAMM</name>
<feature type="transmembrane region" description="Helical" evidence="1">
    <location>
        <begin position="139"/>
        <end position="156"/>
    </location>
</feature>
<dbReference type="Proteomes" id="UP001497493">
    <property type="component" value="Chromosome"/>
</dbReference>
<keyword evidence="4" id="KW-1185">Reference proteome</keyword>
<dbReference type="Pfam" id="PF09990">
    <property type="entry name" value="DUF2231"/>
    <property type="match status" value="1"/>
</dbReference>
<keyword evidence="1" id="KW-0812">Transmembrane</keyword>
<keyword evidence="1" id="KW-1133">Transmembrane helix</keyword>
<keyword evidence="1" id="KW-0472">Membrane</keyword>
<feature type="transmembrane region" description="Helical" evidence="1">
    <location>
        <begin position="168"/>
        <end position="192"/>
    </location>
</feature>
<proteinExistence type="predicted"/>
<protein>
    <recommendedName>
        <fullName evidence="2">DUF2231 domain-containing protein</fullName>
    </recommendedName>
</protein>
<organism evidence="3 4">
    <name type="scientific">Candidatus Methylocalor cossyra</name>
    <dbReference type="NCBI Taxonomy" id="3108543"/>
    <lineage>
        <taxon>Bacteria</taxon>
        <taxon>Pseudomonadati</taxon>
        <taxon>Pseudomonadota</taxon>
        <taxon>Gammaproteobacteria</taxon>
        <taxon>Methylococcales</taxon>
        <taxon>Methylococcaceae</taxon>
        <taxon>Candidatus Methylocalor</taxon>
    </lineage>
</organism>
<gene>
    <name evidence="3" type="ORF">MECH1_V1_0619</name>
</gene>
<feature type="transmembrane region" description="Helical" evidence="1">
    <location>
        <begin position="68"/>
        <end position="89"/>
    </location>
</feature>
<dbReference type="InterPro" id="IPR019251">
    <property type="entry name" value="DUF2231_TM"/>
</dbReference>
<evidence type="ECO:0000256" key="1">
    <source>
        <dbReference type="SAM" id="Phobius"/>
    </source>
</evidence>
<feature type="domain" description="DUF2231" evidence="2">
    <location>
        <begin position="62"/>
        <end position="199"/>
    </location>
</feature>
<evidence type="ECO:0000313" key="3">
    <source>
        <dbReference type="EMBL" id="CAL1239395.1"/>
    </source>
</evidence>
<reference evidence="3 4" key="1">
    <citation type="submission" date="2024-04" db="EMBL/GenBank/DDBJ databases">
        <authorList>
            <person name="Cremers G."/>
        </authorList>
    </citation>
    <scope>NUCLEOTIDE SEQUENCE [LARGE SCALE GENOMIC DNA]</scope>
    <source>
        <strain evidence="3">MeCH1-AG</strain>
    </source>
</reference>
<sequence length="233" mass="24354">MFSDFLIPAGVWNGLPELHGGGDHGSGSGLVGLLDALLDTLNQTLESSGSWKPLAGIAALGSNVHPMIVHFPIAFLSAFLLLEVLGLLARSGALRQAASGMLYLGALGAVAAVAAGLIAADTVPHGETVHRLMEWHERLGLTVAFLSVVLALWRALSRARLSIMAEALHLFLAGIIVTCLLFGADLGGLMVYQYGVGVQSLQTDDDHHRHADTHAHDHVHSVTGGAVVHPATP</sequence>
<accession>A0ABM9NFX6</accession>
<feature type="transmembrane region" description="Helical" evidence="1">
    <location>
        <begin position="101"/>
        <end position="119"/>
    </location>
</feature>
<dbReference type="EMBL" id="OZ026884">
    <property type="protein sequence ID" value="CAL1239395.1"/>
    <property type="molecule type" value="Genomic_DNA"/>
</dbReference>
<evidence type="ECO:0000259" key="2">
    <source>
        <dbReference type="Pfam" id="PF09990"/>
    </source>
</evidence>
<evidence type="ECO:0000313" key="4">
    <source>
        <dbReference type="Proteomes" id="UP001497493"/>
    </source>
</evidence>